<dbReference type="EMBL" id="MJUW02000035">
    <property type="protein sequence ID" value="OQD46445.1"/>
    <property type="molecule type" value="Genomic_DNA"/>
</dbReference>
<dbReference type="AlphaFoldDB" id="A0A1V6M239"/>
<organism evidence="3 4">
    <name type="scientific">Candidatus Brocadia sapporoensis</name>
    <dbReference type="NCBI Taxonomy" id="392547"/>
    <lineage>
        <taxon>Bacteria</taxon>
        <taxon>Pseudomonadati</taxon>
        <taxon>Planctomycetota</taxon>
        <taxon>Candidatus Brocadiia</taxon>
        <taxon>Candidatus Brocadiales</taxon>
        <taxon>Candidatus Brocadiaceae</taxon>
        <taxon>Candidatus Brocadia</taxon>
    </lineage>
</organism>
<protein>
    <recommendedName>
        <fullName evidence="2">YMGG-like Gly-zipper domain-containing protein</fullName>
    </recommendedName>
</protein>
<accession>A0A1V6M239</accession>
<evidence type="ECO:0000256" key="1">
    <source>
        <dbReference type="SAM" id="SignalP"/>
    </source>
</evidence>
<feature type="domain" description="YMGG-like Gly-zipper" evidence="2">
    <location>
        <begin position="75"/>
        <end position="117"/>
    </location>
</feature>
<keyword evidence="4" id="KW-1185">Reference proteome</keyword>
<dbReference type="Proteomes" id="UP000242219">
    <property type="component" value="Unassembled WGS sequence"/>
</dbReference>
<keyword evidence="1" id="KW-0732">Signal</keyword>
<proteinExistence type="predicted"/>
<evidence type="ECO:0000313" key="3">
    <source>
        <dbReference type="EMBL" id="OQD46445.1"/>
    </source>
</evidence>
<gene>
    <name evidence="3" type="ORF">BIY37_03200</name>
</gene>
<evidence type="ECO:0000313" key="4">
    <source>
        <dbReference type="Proteomes" id="UP000242219"/>
    </source>
</evidence>
<reference evidence="3 4" key="1">
    <citation type="journal article" date="2016" name="Genome Announc.">
        <title>Draft Genome Sequence of the Anaerobic Ammonium-Oxidizing Bacterium 'Candidatus Brocadia sp. 40'.</title>
        <authorList>
            <person name="Ali M."/>
            <person name="Haroon M.F."/>
            <person name="Narita Y."/>
            <person name="Zhang L."/>
            <person name="Rangel Shaw D."/>
            <person name="Okabe S."/>
            <person name="Saikaly P.E."/>
        </authorList>
    </citation>
    <scope>NUCLEOTIDE SEQUENCE [LARGE SCALE GENOMIC DNA]</scope>
    <source>
        <strain evidence="3 4">40</strain>
    </source>
</reference>
<feature type="chain" id="PRO_5010692284" description="YMGG-like Gly-zipper domain-containing protein" evidence="1">
    <location>
        <begin position="24"/>
        <end position="158"/>
    </location>
</feature>
<feature type="signal peptide" evidence="1">
    <location>
        <begin position="1"/>
        <end position="23"/>
    </location>
</feature>
<evidence type="ECO:0000259" key="2">
    <source>
        <dbReference type="Pfam" id="PF13441"/>
    </source>
</evidence>
<dbReference type="InterPro" id="IPR027367">
    <property type="entry name" value="Gly-zipper_YMGG"/>
</dbReference>
<comment type="caution">
    <text evidence="3">The sequence shown here is derived from an EMBL/GenBank/DDBJ whole genome shotgun (WGS) entry which is preliminary data.</text>
</comment>
<name>A0A1V6M239_9BACT</name>
<sequence length="158" mass="16566">MKRMMYAWGMFLATTFATSSVLAQNLIIYPAKGQSQEQMEKDKFECYSWAKQQTGVDPMVASTAPQAASQESTAGGAVKGAAKGALVGAGIGAIAGDAGKGAAIGAVSGGAFGGLKSRNQRKQAEQAQQQQISQTNQRINEYNRAYSACLEAKGYTVK</sequence>
<dbReference type="RefSeq" id="WP_070066393.1">
    <property type="nucleotide sequence ID" value="NZ_MJUW02000035.1"/>
</dbReference>
<dbReference type="Pfam" id="PF13441">
    <property type="entry name" value="Gly-zipper_YMGG"/>
    <property type="match status" value="1"/>
</dbReference>